<dbReference type="GO" id="GO:0030527">
    <property type="term" value="F:structural constituent of chromatin"/>
    <property type="evidence" value="ECO:0007669"/>
    <property type="project" value="InterPro"/>
</dbReference>
<dbReference type="GeneID" id="105111543"/>
<evidence type="ECO:0000313" key="1">
    <source>
        <dbReference type="Proteomes" id="UP000694918"/>
    </source>
</evidence>
<dbReference type="GO" id="GO:0000786">
    <property type="term" value="C:nucleosome"/>
    <property type="evidence" value="ECO:0007669"/>
    <property type="project" value="InterPro"/>
</dbReference>
<dbReference type="Gene3D" id="1.10.20.10">
    <property type="entry name" value="Histone, subunit A"/>
    <property type="match status" value="1"/>
</dbReference>
<dbReference type="InterPro" id="IPR002119">
    <property type="entry name" value="Histone_H2A"/>
</dbReference>
<dbReference type="AlphaFoldDB" id="A0AAJ6T6M7"/>
<name>A0AAJ6T6M7_POPEU</name>
<accession>A0AAJ6T6M7</accession>
<organism evidence="1 2">
    <name type="scientific">Populus euphratica</name>
    <name type="common">Euphrates poplar</name>
    <dbReference type="NCBI Taxonomy" id="75702"/>
    <lineage>
        <taxon>Eukaryota</taxon>
        <taxon>Viridiplantae</taxon>
        <taxon>Streptophyta</taxon>
        <taxon>Embryophyta</taxon>
        <taxon>Tracheophyta</taxon>
        <taxon>Spermatophyta</taxon>
        <taxon>Magnoliopsida</taxon>
        <taxon>eudicotyledons</taxon>
        <taxon>Gunneridae</taxon>
        <taxon>Pentapetalae</taxon>
        <taxon>rosids</taxon>
        <taxon>fabids</taxon>
        <taxon>Malpighiales</taxon>
        <taxon>Salicaceae</taxon>
        <taxon>Saliceae</taxon>
        <taxon>Populus</taxon>
    </lineage>
</organism>
<dbReference type="InterPro" id="IPR009072">
    <property type="entry name" value="Histone-fold"/>
</dbReference>
<gene>
    <name evidence="2" type="primary">LOC105111543</name>
</gene>
<dbReference type="KEGG" id="peu:105111543"/>
<keyword evidence="1" id="KW-1185">Reference proteome</keyword>
<dbReference type="PRINTS" id="PR00620">
    <property type="entry name" value="HISTONEH2A"/>
</dbReference>
<reference evidence="2" key="1">
    <citation type="submission" date="2025-08" db="UniProtKB">
        <authorList>
            <consortium name="RefSeq"/>
        </authorList>
    </citation>
    <scope>IDENTIFICATION</scope>
</reference>
<evidence type="ECO:0000313" key="2">
    <source>
        <dbReference type="RefSeq" id="XP_011005229.1"/>
    </source>
</evidence>
<sequence length="134" mass="15344">MSLRASQFKDKDCAVGNINSLEDYEYFFKIPRSLLVFSPFLYFILPPLSLPSHSCPYVVSLQFTVGRITRFLKAGKYVERVGPGAPVYLAAVLEYIAAEDWHESSMKSMWDLAWQRDFGNWLTGKLFGVNYISL</sequence>
<proteinExistence type="predicted"/>
<dbReference type="PANTHER" id="PTHR23430">
    <property type="entry name" value="HISTONE H2A"/>
    <property type="match status" value="1"/>
</dbReference>
<dbReference type="GO" id="GO:0003677">
    <property type="term" value="F:DNA binding"/>
    <property type="evidence" value="ECO:0007669"/>
    <property type="project" value="InterPro"/>
</dbReference>
<protein>
    <submittedName>
        <fullName evidence="2">Uncharacterized protein LOC105111543</fullName>
    </submittedName>
</protein>
<dbReference type="SUPFAM" id="SSF47113">
    <property type="entry name" value="Histone-fold"/>
    <property type="match status" value="1"/>
</dbReference>
<dbReference type="Proteomes" id="UP000694918">
    <property type="component" value="Unplaced"/>
</dbReference>
<dbReference type="RefSeq" id="XP_011005229.1">
    <property type="nucleotide sequence ID" value="XM_011006927.1"/>
</dbReference>
<dbReference type="GO" id="GO:0046982">
    <property type="term" value="F:protein heterodimerization activity"/>
    <property type="evidence" value="ECO:0007669"/>
    <property type="project" value="InterPro"/>
</dbReference>